<feature type="chain" id="PRO_5043512125" evidence="2">
    <location>
        <begin position="31"/>
        <end position="513"/>
    </location>
</feature>
<accession>A0A1W6L6N5</accession>
<dbReference type="EMBL" id="CP015118">
    <property type="protein sequence ID" value="ARN19945.1"/>
    <property type="molecule type" value="Genomic_DNA"/>
</dbReference>
<organism evidence="3 4">
    <name type="scientific">Piscinibacter gummiphilus</name>
    <dbReference type="NCBI Taxonomy" id="946333"/>
    <lineage>
        <taxon>Bacteria</taxon>
        <taxon>Pseudomonadati</taxon>
        <taxon>Pseudomonadota</taxon>
        <taxon>Betaproteobacteria</taxon>
        <taxon>Burkholderiales</taxon>
        <taxon>Sphaerotilaceae</taxon>
        <taxon>Piscinibacter</taxon>
    </lineage>
</organism>
<dbReference type="PROSITE" id="PS51257">
    <property type="entry name" value="PROKAR_LIPOPROTEIN"/>
    <property type="match status" value="1"/>
</dbReference>
<feature type="compositionally biased region" description="Low complexity" evidence="1">
    <location>
        <begin position="52"/>
        <end position="71"/>
    </location>
</feature>
<feature type="signal peptide" evidence="2">
    <location>
        <begin position="1"/>
        <end position="30"/>
    </location>
</feature>
<dbReference type="Proteomes" id="UP000193427">
    <property type="component" value="Chromosome"/>
</dbReference>
<feature type="region of interest" description="Disordered" evidence="1">
    <location>
        <begin position="351"/>
        <end position="382"/>
    </location>
</feature>
<dbReference type="KEGG" id="rgu:A4W93_08470"/>
<reference evidence="3 4" key="1">
    <citation type="submission" date="2016-04" db="EMBL/GenBank/DDBJ databases">
        <title>Complete genome sequence of natural rubber-degrading, novel Gram-negative bacterium, Rhizobacter gummiphilus strain NS21.</title>
        <authorList>
            <person name="Tabata M."/>
            <person name="Kasai D."/>
            <person name="Fukuda M."/>
        </authorList>
    </citation>
    <scope>NUCLEOTIDE SEQUENCE [LARGE SCALE GENOMIC DNA]</scope>
    <source>
        <strain evidence="3 4">NS21</strain>
    </source>
</reference>
<dbReference type="AlphaFoldDB" id="A0A1W6L6N5"/>
<proteinExistence type="predicted"/>
<protein>
    <submittedName>
        <fullName evidence="3">Uncharacterized protein</fullName>
    </submittedName>
</protein>
<feature type="region of interest" description="Disordered" evidence="1">
    <location>
        <begin position="40"/>
        <end position="74"/>
    </location>
</feature>
<evidence type="ECO:0000313" key="4">
    <source>
        <dbReference type="Proteomes" id="UP000193427"/>
    </source>
</evidence>
<keyword evidence="2" id="KW-0732">Signal</keyword>
<dbReference type="OrthoDB" id="10005098at2"/>
<keyword evidence="4" id="KW-1185">Reference proteome</keyword>
<evidence type="ECO:0000256" key="1">
    <source>
        <dbReference type="SAM" id="MobiDB-lite"/>
    </source>
</evidence>
<gene>
    <name evidence="3" type="ORF">A4W93_08470</name>
</gene>
<dbReference type="RefSeq" id="WP_085750216.1">
    <property type="nucleotide sequence ID" value="NZ_BSPR01000008.1"/>
</dbReference>
<evidence type="ECO:0000313" key="3">
    <source>
        <dbReference type="EMBL" id="ARN19945.1"/>
    </source>
</evidence>
<sequence length="513" mass="51792">MGSRGNGALAVFAGTLALAGCAALSPQFYAPDIAPAAVQGTQGTESGGPVTSSASSASSVPRPWAPSASSPVEEEPNLSDAIWLARVQQRQYAAVVQSLSNSSSGVSVATLTALVGTAITAMTGGDSKLVASLAAGTAGLVVAGTTFVPKERATAFGAGVMALECAIGSAVALNEPKLQARLDGVRKNAAQLDLDIVDLERMARPVKQSGINPGNKSGCGAPIVCGSSSSNPADRATSAKLCEDLEKRRASLCTPSTRKETTLEPDGDLVALLAYARKLRTAISEGVTAGDRFGGQADLAASELRGRARAIGEAVRAEAAKTQPDVAAVKAAAGNSSELGGVLSTLPKTVKTPTSAVPPGGDPGQALSTNARPRAGDADTKALSVEEHARLEGIRIRTVSTANAWSGLQGVLIRMEARQARSRSLEGCTVPGVTRPVTIVASAAGDVSVPIDDGVRQLLAPGLGLDPKASNLARLVEQGLSDCQDRGVLPEPPGSGSLSVASLTKVVNGACRK</sequence>
<evidence type="ECO:0000256" key="2">
    <source>
        <dbReference type="SAM" id="SignalP"/>
    </source>
</evidence>
<name>A0A1W6L6N5_9BURK</name>